<dbReference type="PANTHER" id="PTHR43737:SF1">
    <property type="entry name" value="DUF1501 DOMAIN-CONTAINING PROTEIN"/>
    <property type="match status" value="1"/>
</dbReference>
<evidence type="ECO:0000313" key="2">
    <source>
        <dbReference type="Proteomes" id="UP000318626"/>
    </source>
</evidence>
<dbReference type="InterPro" id="IPR017850">
    <property type="entry name" value="Alkaline_phosphatase_core_sf"/>
</dbReference>
<dbReference type="SUPFAM" id="SSF53649">
    <property type="entry name" value="Alkaline phosphatase-like"/>
    <property type="match status" value="1"/>
</dbReference>
<dbReference type="AlphaFoldDB" id="A0A518CC90"/>
<protein>
    <recommendedName>
        <fullName evidence="3">Sulfatase</fullName>
    </recommendedName>
</protein>
<reference evidence="2" key="1">
    <citation type="submission" date="2019-02" db="EMBL/GenBank/DDBJ databases">
        <title>Deep-cultivation of Planctomycetes and their phenomic and genomic characterization uncovers novel biology.</title>
        <authorList>
            <person name="Wiegand S."/>
            <person name="Jogler M."/>
            <person name="Boedeker C."/>
            <person name="Pinto D."/>
            <person name="Vollmers J."/>
            <person name="Rivas-Marin E."/>
            <person name="Kohn T."/>
            <person name="Peeters S.H."/>
            <person name="Heuer A."/>
            <person name="Rast P."/>
            <person name="Oberbeckmann S."/>
            <person name="Bunk B."/>
            <person name="Jeske O."/>
            <person name="Meyerdierks A."/>
            <person name="Storesund J.E."/>
            <person name="Kallscheuer N."/>
            <person name="Luecker S."/>
            <person name="Lage O.M."/>
            <person name="Pohl T."/>
            <person name="Merkel B.J."/>
            <person name="Hornburger P."/>
            <person name="Mueller R.-W."/>
            <person name="Bruemmer F."/>
            <person name="Labrenz M."/>
            <person name="Spormann A.M."/>
            <person name="Op den Camp H."/>
            <person name="Overmann J."/>
            <person name="Amann R."/>
            <person name="Jetten M.S.M."/>
            <person name="Mascher T."/>
            <person name="Medema M.H."/>
            <person name="Devos D.P."/>
            <person name="Kaster A.-K."/>
            <person name="Ovreas L."/>
            <person name="Rohde M."/>
            <person name="Galperin M.Y."/>
            <person name="Jogler C."/>
        </authorList>
    </citation>
    <scope>NUCLEOTIDE SEQUENCE [LARGE SCALE GENOMIC DNA]</scope>
    <source>
        <strain evidence="2">Pan97</strain>
    </source>
</reference>
<dbReference type="Gene3D" id="3.40.720.10">
    <property type="entry name" value="Alkaline Phosphatase, subunit A"/>
    <property type="match status" value="1"/>
</dbReference>
<sequence>MSKRRNWFCGSEEHRISRRSFLSTAAATAGSMSALNLLREPTLAEELKKQDKRVILLWLAGGASQLETWDPKPGSLTGGPFAAIPTSVPGIHISELMPKMARRMEDTAIIRSLNTKDGSHGGGARLMHLGRRDEASVTFPDMGAVLARELGNIDSRVPDNVSFYTATEGRGNAIGQAGFLGARYLPMSLTTNSKPDDLARLESISDLDHRQRHDLRELLSKRFIEYRHSSSLRSHNEAYSRVRGLMSSDKLFDISEEPQSIRDRYGPSLFAEQCLIARRLVEAGTPFVKVSRAWWDSHGQNFETHLELVSELDHVMSTLLDDLKQRGLLENTMVITLAEFERTPKINASLGRDHFASAWSCSLSGCGINGGMVYGATDEDGQTVKDGEIDAGDLFATIYQALGIDPHTEYYVGSRPIPLVHEDASAVKEVIA</sequence>
<gene>
    <name evidence="1" type="ORF">Pan97_38880</name>
</gene>
<dbReference type="EMBL" id="CP036289">
    <property type="protein sequence ID" value="QDU76831.1"/>
    <property type="molecule type" value="Genomic_DNA"/>
</dbReference>
<dbReference type="PROSITE" id="PS51318">
    <property type="entry name" value="TAT"/>
    <property type="match status" value="1"/>
</dbReference>
<proteinExistence type="predicted"/>
<dbReference type="InterPro" id="IPR010869">
    <property type="entry name" value="DUF1501"/>
</dbReference>
<dbReference type="Proteomes" id="UP000318626">
    <property type="component" value="Chromosome"/>
</dbReference>
<dbReference type="Pfam" id="PF07394">
    <property type="entry name" value="DUF1501"/>
    <property type="match status" value="1"/>
</dbReference>
<dbReference type="PANTHER" id="PTHR43737">
    <property type="entry name" value="BLL7424 PROTEIN"/>
    <property type="match status" value="1"/>
</dbReference>
<evidence type="ECO:0008006" key="3">
    <source>
        <dbReference type="Google" id="ProtNLM"/>
    </source>
</evidence>
<keyword evidence="2" id="KW-1185">Reference proteome</keyword>
<dbReference type="InterPro" id="IPR006311">
    <property type="entry name" value="TAT_signal"/>
</dbReference>
<dbReference type="RefSeq" id="WP_144975256.1">
    <property type="nucleotide sequence ID" value="NZ_CP036289.1"/>
</dbReference>
<accession>A0A518CC90</accession>
<dbReference type="KEGG" id="bvo:Pan97_38880"/>
<evidence type="ECO:0000313" key="1">
    <source>
        <dbReference type="EMBL" id="QDU76831.1"/>
    </source>
</evidence>
<name>A0A518CC90_9BACT</name>
<dbReference type="OrthoDB" id="127333at2"/>
<organism evidence="1 2">
    <name type="scientific">Bremerella volcania</name>
    <dbReference type="NCBI Taxonomy" id="2527984"/>
    <lineage>
        <taxon>Bacteria</taxon>
        <taxon>Pseudomonadati</taxon>
        <taxon>Planctomycetota</taxon>
        <taxon>Planctomycetia</taxon>
        <taxon>Pirellulales</taxon>
        <taxon>Pirellulaceae</taxon>
        <taxon>Bremerella</taxon>
    </lineage>
</organism>